<dbReference type="EMBL" id="SOHQ01000031">
    <property type="protein sequence ID" value="TFD77465.1"/>
    <property type="molecule type" value="Genomic_DNA"/>
</dbReference>
<accession>A0A4Y8KP31</accession>
<organism evidence="1 2">
    <name type="scientific">Cryobacterium psychrophilum</name>
    <dbReference type="NCBI Taxonomy" id="41988"/>
    <lineage>
        <taxon>Bacteria</taxon>
        <taxon>Bacillati</taxon>
        <taxon>Actinomycetota</taxon>
        <taxon>Actinomycetes</taxon>
        <taxon>Micrococcales</taxon>
        <taxon>Microbacteriaceae</taxon>
        <taxon>Cryobacterium</taxon>
    </lineage>
</organism>
<reference evidence="1 2" key="1">
    <citation type="submission" date="2019-03" db="EMBL/GenBank/DDBJ databases">
        <title>Genomics of glacier-inhabiting Cryobacterium strains.</title>
        <authorList>
            <person name="Liu Q."/>
            <person name="Xin Y.-H."/>
        </authorList>
    </citation>
    <scope>NUCLEOTIDE SEQUENCE [LARGE SCALE GENOMIC DNA]</scope>
    <source>
        <strain evidence="1 2">CGMCC 1.4292</strain>
    </source>
</reference>
<proteinExistence type="predicted"/>
<dbReference type="Proteomes" id="UP000298218">
    <property type="component" value="Unassembled WGS sequence"/>
</dbReference>
<sequence>MTHAYELHVDLLAQCFCCRSRQPFNFTSATDQVVCSFCTRHVGSDKSERRDQDHLRLWVEIFSDEQAMHRAYVAATQQGIAERDATIEDLSSRVTELADLVAGQFDETPSDGVRGLLQNDLVKRAERKTELASRQIDWAMAVIWRLSVLHHDDADKPLYCVCGRRAPSCAEAKAIDPVRTAVTDWEKKNERLLLGGKRHGLPDDHPAVTTGRLA</sequence>
<comment type="caution">
    <text evidence="1">The sequence shown here is derived from an EMBL/GenBank/DDBJ whole genome shotgun (WGS) entry which is preliminary data.</text>
</comment>
<dbReference type="OrthoDB" id="4981521at2"/>
<name>A0A4Y8KP31_9MICO</name>
<evidence type="ECO:0000313" key="1">
    <source>
        <dbReference type="EMBL" id="TFD77465.1"/>
    </source>
</evidence>
<keyword evidence="2" id="KW-1185">Reference proteome</keyword>
<evidence type="ECO:0000313" key="2">
    <source>
        <dbReference type="Proteomes" id="UP000298218"/>
    </source>
</evidence>
<gene>
    <name evidence="1" type="ORF">E3T53_11660</name>
</gene>
<dbReference type="AlphaFoldDB" id="A0A4Y8KP31"/>
<protein>
    <submittedName>
        <fullName evidence="1">Uncharacterized protein</fullName>
    </submittedName>
</protein>
<dbReference type="RefSeq" id="WP_134173078.1">
    <property type="nucleotide sequence ID" value="NZ_SODI01000001.1"/>
</dbReference>